<dbReference type="InterPro" id="IPR007569">
    <property type="entry name" value="DUF559"/>
</dbReference>
<keyword evidence="2" id="KW-0378">Hydrolase</keyword>
<dbReference type="Proteomes" id="UP001596392">
    <property type="component" value="Unassembled WGS sequence"/>
</dbReference>
<keyword evidence="2" id="KW-0540">Nuclease</keyword>
<name>A0ABW2GW68_9ACTN</name>
<dbReference type="EMBL" id="JBHTAC010000015">
    <property type="protein sequence ID" value="MFC7244229.1"/>
    <property type="molecule type" value="Genomic_DNA"/>
</dbReference>
<dbReference type="RefSeq" id="WP_376807286.1">
    <property type="nucleotide sequence ID" value="NZ_JBHTAC010000015.1"/>
</dbReference>
<evidence type="ECO:0000313" key="2">
    <source>
        <dbReference type="EMBL" id="MFC7244229.1"/>
    </source>
</evidence>
<evidence type="ECO:0000259" key="1">
    <source>
        <dbReference type="Pfam" id="PF04480"/>
    </source>
</evidence>
<reference evidence="3" key="1">
    <citation type="journal article" date="2019" name="Int. J. Syst. Evol. Microbiol.">
        <title>The Global Catalogue of Microorganisms (GCM) 10K type strain sequencing project: providing services to taxonomists for standard genome sequencing and annotation.</title>
        <authorList>
            <consortium name="The Broad Institute Genomics Platform"/>
            <consortium name="The Broad Institute Genome Sequencing Center for Infectious Disease"/>
            <person name="Wu L."/>
            <person name="Ma J."/>
        </authorList>
    </citation>
    <scope>NUCLEOTIDE SEQUENCE [LARGE SCALE GENOMIC DNA]</scope>
    <source>
        <strain evidence="3">CGMCC 1.9106</strain>
    </source>
</reference>
<protein>
    <submittedName>
        <fullName evidence="2">Endonuclease domain-containing protein</fullName>
    </submittedName>
</protein>
<dbReference type="GO" id="GO:0004519">
    <property type="term" value="F:endonuclease activity"/>
    <property type="evidence" value="ECO:0007669"/>
    <property type="project" value="UniProtKB-KW"/>
</dbReference>
<feature type="domain" description="DUF559" evidence="1">
    <location>
        <begin position="242"/>
        <end position="300"/>
    </location>
</feature>
<accession>A0ABW2GW68</accession>
<keyword evidence="3" id="KW-1185">Reference proteome</keyword>
<comment type="caution">
    <text evidence="2">The sequence shown here is derived from an EMBL/GenBank/DDBJ whole genome shotgun (WGS) entry which is preliminary data.</text>
</comment>
<proteinExistence type="predicted"/>
<sequence>MEEWEWVLFAQSNVVTWAQASGMLTPGKVRHRVRTGRWRQVCRGVLVVGEGPLSVDQQRWIAVLAAGPGARLAGLAAARAGGLRGGFREERVDVLVPAGGHHADLFRRLPLDMPAVKVRRTGHLPEQDCQLARPVRTSMARSVVDAASWARLPDQAQQVIAAACQQRLVTPDELSEVLGRLRRAPRRELILATVRDAAGGAGSLAEIDFVRLCRKYRLPAPDLQDRRVDASGRVRYRDAYWRAYRLHVEVDGGHHMDAGQWEADMRRQNDIWTGGDRILRFTSHQVRNRPDEVAAALRAALTAAGWPGPRRDSGSR</sequence>
<organism evidence="2 3">
    <name type="scientific">Catellatospora aurea</name>
    <dbReference type="NCBI Taxonomy" id="1337874"/>
    <lineage>
        <taxon>Bacteria</taxon>
        <taxon>Bacillati</taxon>
        <taxon>Actinomycetota</taxon>
        <taxon>Actinomycetes</taxon>
        <taxon>Micromonosporales</taxon>
        <taxon>Micromonosporaceae</taxon>
        <taxon>Catellatospora</taxon>
    </lineage>
</organism>
<dbReference type="Pfam" id="PF04480">
    <property type="entry name" value="DUF559"/>
    <property type="match status" value="1"/>
</dbReference>
<keyword evidence="2" id="KW-0255">Endonuclease</keyword>
<evidence type="ECO:0000313" key="3">
    <source>
        <dbReference type="Proteomes" id="UP001596392"/>
    </source>
</evidence>
<gene>
    <name evidence="2" type="ORF">ACFQO7_17280</name>
</gene>